<keyword evidence="5" id="KW-0472">Membrane</keyword>
<sequence length="222" mass="22838">MTGIDAVGVVVPARDEEDRIAACLRSVRAALPPGVATAVAVVLDRCTDRTAERVPSGVDVLTNAHPSSVGELRDRGVRHLLGRLAAHRPERTWLLSTDADTVVGPDWVAAHLRHAAAGAHAVAGLADLDVPVGGAYARIVHSGIRADGHTHVYGANLGVRADAYLATGGFPAAVHGEDHALVGRLRAGGFRVVTALDGRVRTSGRTVGRAPGGLADLLAGLV</sequence>
<comment type="subcellular location">
    <subcellularLocation>
        <location evidence="1">Cell membrane</location>
    </subcellularLocation>
</comment>
<evidence type="ECO:0000256" key="1">
    <source>
        <dbReference type="ARBA" id="ARBA00004236"/>
    </source>
</evidence>
<comment type="similarity">
    <text evidence="8">Belongs to the glycosyltransferase 2 family. CrtQ subfamily.</text>
</comment>
<dbReference type="AlphaFoldDB" id="A0A7G7MJ26"/>
<evidence type="ECO:0000256" key="5">
    <source>
        <dbReference type="ARBA" id="ARBA00023136"/>
    </source>
</evidence>
<dbReference type="GO" id="GO:0016757">
    <property type="term" value="F:glycosyltransferase activity"/>
    <property type="evidence" value="ECO:0007669"/>
    <property type="project" value="UniProtKB-KW"/>
</dbReference>
<dbReference type="EMBL" id="CP060131">
    <property type="protein sequence ID" value="QNG52787.1"/>
    <property type="molecule type" value="Genomic_DNA"/>
</dbReference>
<evidence type="ECO:0000256" key="4">
    <source>
        <dbReference type="ARBA" id="ARBA00022679"/>
    </source>
</evidence>
<organism evidence="11 12">
    <name type="scientific">Pseudonocardia petroleophila</name>
    <dbReference type="NCBI Taxonomy" id="37331"/>
    <lineage>
        <taxon>Bacteria</taxon>
        <taxon>Bacillati</taxon>
        <taxon>Actinomycetota</taxon>
        <taxon>Actinomycetes</taxon>
        <taxon>Pseudonocardiales</taxon>
        <taxon>Pseudonocardiaceae</taxon>
        <taxon>Pseudonocardia</taxon>
    </lineage>
</organism>
<dbReference type="InterPro" id="IPR029044">
    <property type="entry name" value="Nucleotide-diphossugar_trans"/>
</dbReference>
<name>A0A7G7MJ26_9PSEU</name>
<gene>
    <name evidence="11" type="ORF">H6H00_01640</name>
</gene>
<keyword evidence="4" id="KW-0808">Transferase</keyword>
<keyword evidence="12" id="KW-1185">Reference proteome</keyword>
<evidence type="ECO:0000313" key="11">
    <source>
        <dbReference type="EMBL" id="QNG52787.1"/>
    </source>
</evidence>
<protein>
    <recommendedName>
        <fullName evidence="9">4,4'-diaponeurosporenoate glycosyltransferase</fullName>
    </recommendedName>
</protein>
<comment type="pathway">
    <text evidence="7">Carotenoid biosynthesis; staphyloxanthin biosynthesis; staphyloxanthin from farnesyl diphosphate: step 4/5.</text>
</comment>
<dbReference type="PANTHER" id="PTHR43646:SF2">
    <property type="entry name" value="GLYCOSYLTRANSFERASE 2-LIKE DOMAIN-CONTAINING PROTEIN"/>
    <property type="match status" value="1"/>
</dbReference>
<dbReference type="Gene3D" id="3.90.550.10">
    <property type="entry name" value="Spore Coat Polysaccharide Biosynthesis Protein SpsA, Chain A"/>
    <property type="match status" value="1"/>
</dbReference>
<reference evidence="11 12" key="1">
    <citation type="submission" date="2020-08" db="EMBL/GenBank/DDBJ databases">
        <authorList>
            <person name="Mo P."/>
        </authorList>
    </citation>
    <scope>NUCLEOTIDE SEQUENCE [LARGE SCALE GENOMIC DNA]</scope>
    <source>
        <strain evidence="11 12">CGMCC 4.1532</strain>
    </source>
</reference>
<dbReference type="InterPro" id="IPR001173">
    <property type="entry name" value="Glyco_trans_2-like"/>
</dbReference>
<dbReference type="Pfam" id="PF00535">
    <property type="entry name" value="Glycos_transf_2"/>
    <property type="match status" value="1"/>
</dbReference>
<keyword evidence="2" id="KW-1003">Cell membrane</keyword>
<feature type="domain" description="Glycosyltransferase 2-like" evidence="10">
    <location>
        <begin position="9"/>
        <end position="126"/>
    </location>
</feature>
<evidence type="ECO:0000256" key="3">
    <source>
        <dbReference type="ARBA" id="ARBA00022676"/>
    </source>
</evidence>
<dbReference type="SUPFAM" id="SSF53448">
    <property type="entry name" value="Nucleotide-diphospho-sugar transferases"/>
    <property type="match status" value="1"/>
</dbReference>
<dbReference type="Proteomes" id="UP000515728">
    <property type="component" value="Chromosome"/>
</dbReference>
<comment type="function">
    <text evidence="6">Catalyzes the glycosylation of 4,4'-diaponeurosporenoate, i.e. the esterification of glucose at the C1'' position with the carboxyl group of 4,4'-diaponeurosporenic acid, to form glycosyl-4,4'-diaponeurosporenoate. This is a step in the biosynthesis of staphyloxanthin, an orange pigment present in most staphylococci strains.</text>
</comment>
<dbReference type="KEGG" id="ppel:H6H00_01640"/>
<proteinExistence type="inferred from homology"/>
<keyword evidence="3" id="KW-0328">Glycosyltransferase</keyword>
<evidence type="ECO:0000256" key="6">
    <source>
        <dbReference type="ARBA" id="ARBA00037281"/>
    </source>
</evidence>
<evidence type="ECO:0000256" key="9">
    <source>
        <dbReference type="ARBA" id="ARBA00040345"/>
    </source>
</evidence>
<evidence type="ECO:0000256" key="8">
    <source>
        <dbReference type="ARBA" id="ARBA00038120"/>
    </source>
</evidence>
<dbReference type="GO" id="GO:0005886">
    <property type="term" value="C:plasma membrane"/>
    <property type="evidence" value="ECO:0007669"/>
    <property type="project" value="UniProtKB-SubCell"/>
</dbReference>
<accession>A0A7G7MJ26</accession>
<evidence type="ECO:0000313" key="12">
    <source>
        <dbReference type="Proteomes" id="UP000515728"/>
    </source>
</evidence>
<dbReference type="PANTHER" id="PTHR43646">
    <property type="entry name" value="GLYCOSYLTRANSFERASE"/>
    <property type="match status" value="1"/>
</dbReference>
<evidence type="ECO:0000256" key="2">
    <source>
        <dbReference type="ARBA" id="ARBA00022475"/>
    </source>
</evidence>
<evidence type="ECO:0000256" key="7">
    <source>
        <dbReference type="ARBA" id="ARBA00037904"/>
    </source>
</evidence>
<evidence type="ECO:0000259" key="10">
    <source>
        <dbReference type="Pfam" id="PF00535"/>
    </source>
</evidence>
<dbReference type="RefSeq" id="WP_185719616.1">
    <property type="nucleotide sequence ID" value="NZ_BAAAWI010000001.1"/>
</dbReference>